<dbReference type="Proteomes" id="UP000479710">
    <property type="component" value="Unassembled WGS sequence"/>
</dbReference>
<dbReference type="AlphaFoldDB" id="A0A6G1CEM4"/>
<name>A0A6G1CEM4_9ORYZ</name>
<feature type="compositionally biased region" description="Low complexity" evidence="1">
    <location>
        <begin position="49"/>
        <end position="63"/>
    </location>
</feature>
<protein>
    <submittedName>
        <fullName evidence="2">Uncharacterized protein</fullName>
    </submittedName>
</protein>
<organism evidence="2 3">
    <name type="scientific">Oryza meyeriana var. granulata</name>
    <dbReference type="NCBI Taxonomy" id="110450"/>
    <lineage>
        <taxon>Eukaryota</taxon>
        <taxon>Viridiplantae</taxon>
        <taxon>Streptophyta</taxon>
        <taxon>Embryophyta</taxon>
        <taxon>Tracheophyta</taxon>
        <taxon>Spermatophyta</taxon>
        <taxon>Magnoliopsida</taxon>
        <taxon>Liliopsida</taxon>
        <taxon>Poales</taxon>
        <taxon>Poaceae</taxon>
        <taxon>BOP clade</taxon>
        <taxon>Oryzoideae</taxon>
        <taxon>Oryzeae</taxon>
        <taxon>Oryzinae</taxon>
        <taxon>Oryza</taxon>
        <taxon>Oryza meyeriana</taxon>
    </lineage>
</organism>
<dbReference type="EMBL" id="SPHZ02000009">
    <property type="protein sequence ID" value="KAF0898214.1"/>
    <property type="molecule type" value="Genomic_DNA"/>
</dbReference>
<keyword evidence="3" id="KW-1185">Reference proteome</keyword>
<sequence length="63" mass="6866">MSPPSSSSIPTTSELQTCRHLLQTRARFPSSLLWLLSFVAATGRRRGRPAAMPSLASSSSPWH</sequence>
<feature type="region of interest" description="Disordered" evidence="1">
    <location>
        <begin position="44"/>
        <end position="63"/>
    </location>
</feature>
<evidence type="ECO:0000256" key="1">
    <source>
        <dbReference type="SAM" id="MobiDB-lite"/>
    </source>
</evidence>
<accession>A0A6G1CEM4</accession>
<reference evidence="2 3" key="1">
    <citation type="submission" date="2019-11" db="EMBL/GenBank/DDBJ databases">
        <title>Whole genome sequence of Oryza granulata.</title>
        <authorList>
            <person name="Li W."/>
        </authorList>
    </citation>
    <scope>NUCLEOTIDE SEQUENCE [LARGE SCALE GENOMIC DNA]</scope>
    <source>
        <strain evidence="3">cv. Menghai</strain>
        <tissue evidence="2">Leaf</tissue>
    </source>
</reference>
<evidence type="ECO:0000313" key="3">
    <source>
        <dbReference type="Proteomes" id="UP000479710"/>
    </source>
</evidence>
<comment type="caution">
    <text evidence="2">The sequence shown here is derived from an EMBL/GenBank/DDBJ whole genome shotgun (WGS) entry which is preliminary data.</text>
</comment>
<proteinExistence type="predicted"/>
<evidence type="ECO:0000313" key="2">
    <source>
        <dbReference type="EMBL" id="KAF0898214.1"/>
    </source>
</evidence>
<gene>
    <name evidence="2" type="ORF">E2562_005815</name>
</gene>